<dbReference type="EMBL" id="JBIRUQ010000001">
    <property type="protein sequence ID" value="MFI1459261.1"/>
    <property type="molecule type" value="Genomic_DNA"/>
</dbReference>
<name>A0ABW7THC5_9NOCA</name>
<reference evidence="1 2" key="1">
    <citation type="submission" date="2024-10" db="EMBL/GenBank/DDBJ databases">
        <title>The Natural Products Discovery Center: Release of the First 8490 Sequenced Strains for Exploring Actinobacteria Biosynthetic Diversity.</title>
        <authorList>
            <person name="Kalkreuter E."/>
            <person name="Kautsar S.A."/>
            <person name="Yang D."/>
            <person name="Bader C.D."/>
            <person name="Teijaro C.N."/>
            <person name="Fluegel L."/>
            <person name="Davis C.M."/>
            <person name="Simpson J.R."/>
            <person name="Lauterbach L."/>
            <person name="Steele A.D."/>
            <person name="Gui C."/>
            <person name="Meng S."/>
            <person name="Li G."/>
            <person name="Viehrig K."/>
            <person name="Ye F."/>
            <person name="Su P."/>
            <person name="Kiefer A.F."/>
            <person name="Nichols A."/>
            <person name="Cepeda A.J."/>
            <person name="Yan W."/>
            <person name="Fan B."/>
            <person name="Jiang Y."/>
            <person name="Adhikari A."/>
            <person name="Zheng C.-J."/>
            <person name="Schuster L."/>
            <person name="Cowan T.M."/>
            <person name="Smanski M.J."/>
            <person name="Chevrette M.G."/>
            <person name="De Carvalho L.P.S."/>
            <person name="Shen B."/>
        </authorList>
    </citation>
    <scope>NUCLEOTIDE SEQUENCE [LARGE SCALE GENOMIC DNA]</scope>
    <source>
        <strain evidence="1 2">NPDC020568</strain>
    </source>
</reference>
<dbReference type="Proteomes" id="UP001611263">
    <property type="component" value="Unassembled WGS sequence"/>
</dbReference>
<evidence type="ECO:0000313" key="2">
    <source>
        <dbReference type="Proteomes" id="UP001611263"/>
    </source>
</evidence>
<protein>
    <submittedName>
        <fullName evidence="1">Uncharacterized protein</fullName>
    </submittedName>
</protein>
<sequence length="127" mass="13998">MVSTGRANRTWFGIANGSAAPAHADTPHSGAFADRPIAKLPKASSPANQDTRYTEVDGWSAAWRCDRENIRILQVRLASGAPVELSTVGAYVPDLAEMRERFPEHTRLWDAIRHEFWANAIPEGRTG</sequence>
<gene>
    <name evidence="1" type="ORF">ACH4WX_00915</name>
</gene>
<dbReference type="RefSeq" id="WP_033241194.1">
    <property type="nucleotide sequence ID" value="NZ_JBIRUQ010000001.1"/>
</dbReference>
<dbReference type="GeneID" id="93506470"/>
<organism evidence="1 2">
    <name type="scientific">Nocardia carnea</name>
    <dbReference type="NCBI Taxonomy" id="37328"/>
    <lineage>
        <taxon>Bacteria</taxon>
        <taxon>Bacillati</taxon>
        <taxon>Actinomycetota</taxon>
        <taxon>Actinomycetes</taxon>
        <taxon>Mycobacteriales</taxon>
        <taxon>Nocardiaceae</taxon>
        <taxon>Nocardia</taxon>
    </lineage>
</organism>
<accession>A0ABW7THC5</accession>
<proteinExistence type="predicted"/>
<evidence type="ECO:0000313" key="1">
    <source>
        <dbReference type="EMBL" id="MFI1459261.1"/>
    </source>
</evidence>
<keyword evidence="2" id="KW-1185">Reference proteome</keyword>
<comment type="caution">
    <text evidence="1">The sequence shown here is derived from an EMBL/GenBank/DDBJ whole genome shotgun (WGS) entry which is preliminary data.</text>
</comment>